<organism evidence="4 5">
    <name type="scientific">Flavobacterium cutihirudinis</name>
    <dbReference type="NCBI Taxonomy" id="1265740"/>
    <lineage>
        <taxon>Bacteria</taxon>
        <taxon>Pseudomonadati</taxon>
        <taxon>Bacteroidota</taxon>
        <taxon>Flavobacteriia</taxon>
        <taxon>Flavobacteriales</taxon>
        <taxon>Flavobacteriaceae</taxon>
        <taxon>Flavobacterium</taxon>
    </lineage>
</organism>
<keyword evidence="1" id="KW-0547">Nucleotide-binding</keyword>
<dbReference type="SUPFAM" id="SSF52540">
    <property type="entry name" value="P-loop containing nucleoside triphosphate hydrolases"/>
    <property type="match status" value="1"/>
</dbReference>
<dbReference type="RefSeq" id="WP_115887524.1">
    <property type="nucleotide sequence ID" value="NZ_QRDQ01000008.1"/>
</dbReference>
<dbReference type="InterPro" id="IPR003593">
    <property type="entry name" value="AAA+_ATPase"/>
</dbReference>
<dbReference type="SMART" id="SM00382">
    <property type="entry name" value="AAA"/>
    <property type="match status" value="1"/>
</dbReference>
<dbReference type="OrthoDB" id="9801987at2"/>
<proteinExistence type="predicted"/>
<dbReference type="AlphaFoldDB" id="A0A3D9FVB8"/>
<dbReference type="InterPro" id="IPR027417">
    <property type="entry name" value="P-loop_NTPase"/>
</dbReference>
<reference evidence="4 5" key="1">
    <citation type="submission" date="2018-07" db="EMBL/GenBank/DDBJ databases">
        <title>Genomic Encyclopedia of Archaeal and Bacterial Type Strains, Phase II (KMG-II): from individual species to whole genera.</title>
        <authorList>
            <person name="Goeker M."/>
        </authorList>
    </citation>
    <scope>NUCLEOTIDE SEQUENCE [LARGE SCALE GENOMIC DNA]</scope>
    <source>
        <strain evidence="4 5">DSM 25795</strain>
    </source>
</reference>
<dbReference type="Gene3D" id="3.40.50.300">
    <property type="entry name" value="P-loop containing nucleotide triphosphate hydrolases"/>
    <property type="match status" value="1"/>
</dbReference>
<dbReference type="PROSITE" id="PS50893">
    <property type="entry name" value="ABC_TRANSPORTER_2"/>
    <property type="match status" value="1"/>
</dbReference>
<dbReference type="EMBL" id="QRDQ01000008">
    <property type="protein sequence ID" value="RED24646.1"/>
    <property type="molecule type" value="Genomic_DNA"/>
</dbReference>
<dbReference type="GO" id="GO:0016887">
    <property type="term" value="F:ATP hydrolysis activity"/>
    <property type="evidence" value="ECO:0007669"/>
    <property type="project" value="InterPro"/>
</dbReference>
<dbReference type="PANTHER" id="PTHR43158:SF1">
    <property type="entry name" value="ABC TRANSPORTER, ATP-BINDING PROTEIN"/>
    <property type="match status" value="1"/>
</dbReference>
<name>A0A3D9FVB8_9FLAO</name>
<evidence type="ECO:0000313" key="4">
    <source>
        <dbReference type="EMBL" id="RED24646.1"/>
    </source>
</evidence>
<dbReference type="InterPro" id="IPR003439">
    <property type="entry name" value="ABC_transporter-like_ATP-bd"/>
</dbReference>
<evidence type="ECO:0000256" key="2">
    <source>
        <dbReference type="ARBA" id="ARBA00022840"/>
    </source>
</evidence>
<evidence type="ECO:0000259" key="3">
    <source>
        <dbReference type="PROSITE" id="PS50893"/>
    </source>
</evidence>
<evidence type="ECO:0000313" key="5">
    <source>
        <dbReference type="Proteomes" id="UP000257004"/>
    </source>
</evidence>
<comment type="caution">
    <text evidence="4">The sequence shown here is derived from an EMBL/GenBank/DDBJ whole genome shotgun (WGS) entry which is preliminary data.</text>
</comment>
<dbReference type="Pfam" id="PF00005">
    <property type="entry name" value="ABC_tran"/>
    <property type="match status" value="1"/>
</dbReference>
<accession>A0A3D9FVB8</accession>
<dbReference type="Proteomes" id="UP000257004">
    <property type="component" value="Unassembled WGS sequence"/>
</dbReference>
<keyword evidence="2" id="KW-0067">ATP-binding</keyword>
<sequence>MNKHVLEVDGIRKEFNGKTILSDVYLKCETSEVVGLIGRNGSGKSTLLKIISNLLPSADKCVRIDFVSIKKKNALQNEICYLSQEHFIPNHLTVRRTIELSIDKQNRSFFNNDELITSVLNKKIKHLSGGELRYLEVKLVLYNSAKFVLLDEPFSRLSPLSCEKIILLIQENALKKGIIITDHNHENVIRLATRLISLEDGRVSKVIDKDVFSVV</sequence>
<evidence type="ECO:0000256" key="1">
    <source>
        <dbReference type="ARBA" id="ARBA00022741"/>
    </source>
</evidence>
<dbReference type="GO" id="GO:0005524">
    <property type="term" value="F:ATP binding"/>
    <property type="evidence" value="ECO:0007669"/>
    <property type="project" value="UniProtKB-KW"/>
</dbReference>
<dbReference type="PANTHER" id="PTHR43158">
    <property type="entry name" value="SKFA PEPTIDE EXPORT ATP-BINDING PROTEIN SKFE"/>
    <property type="match status" value="1"/>
</dbReference>
<feature type="domain" description="ABC transporter" evidence="3">
    <location>
        <begin position="6"/>
        <end position="215"/>
    </location>
</feature>
<protein>
    <submittedName>
        <fullName evidence="4">ABC-type multidrug transport system ATPase subunit</fullName>
    </submittedName>
</protein>
<gene>
    <name evidence="4" type="ORF">BD847_1381</name>
</gene>
<keyword evidence="5" id="KW-1185">Reference proteome</keyword>